<evidence type="ECO:0000313" key="1">
    <source>
        <dbReference type="EMBL" id="KAK7503160.1"/>
    </source>
</evidence>
<gene>
    <name evidence="1" type="ORF">BaRGS_00005786</name>
</gene>
<evidence type="ECO:0000313" key="2">
    <source>
        <dbReference type="Proteomes" id="UP001519460"/>
    </source>
</evidence>
<name>A0ABD0LV90_9CAEN</name>
<keyword evidence="2" id="KW-1185">Reference proteome</keyword>
<comment type="caution">
    <text evidence="1">The sequence shown here is derived from an EMBL/GenBank/DDBJ whole genome shotgun (WGS) entry which is preliminary data.</text>
</comment>
<proteinExistence type="predicted"/>
<reference evidence="1 2" key="1">
    <citation type="journal article" date="2023" name="Sci. Data">
        <title>Genome assembly of the Korean intertidal mud-creeper Batillaria attramentaria.</title>
        <authorList>
            <person name="Patra A.K."/>
            <person name="Ho P.T."/>
            <person name="Jun S."/>
            <person name="Lee S.J."/>
            <person name="Kim Y."/>
            <person name="Won Y.J."/>
        </authorList>
    </citation>
    <scope>NUCLEOTIDE SEQUENCE [LARGE SCALE GENOMIC DNA]</scope>
    <source>
        <strain evidence="1">Wonlab-2016</strain>
    </source>
</reference>
<dbReference type="Proteomes" id="UP001519460">
    <property type="component" value="Unassembled WGS sequence"/>
</dbReference>
<organism evidence="1 2">
    <name type="scientific">Batillaria attramentaria</name>
    <dbReference type="NCBI Taxonomy" id="370345"/>
    <lineage>
        <taxon>Eukaryota</taxon>
        <taxon>Metazoa</taxon>
        <taxon>Spiralia</taxon>
        <taxon>Lophotrochozoa</taxon>
        <taxon>Mollusca</taxon>
        <taxon>Gastropoda</taxon>
        <taxon>Caenogastropoda</taxon>
        <taxon>Sorbeoconcha</taxon>
        <taxon>Cerithioidea</taxon>
        <taxon>Batillariidae</taxon>
        <taxon>Batillaria</taxon>
    </lineage>
</organism>
<dbReference type="AlphaFoldDB" id="A0ABD0LV90"/>
<sequence length="66" mass="7414">MGAVGTEPLSSAGRMATRLWWAPSNRGCQIQVGSVFNARESRYPNWALNAEQPAWWSFNRMEQAEG</sequence>
<dbReference type="EMBL" id="JACVVK020000022">
    <property type="protein sequence ID" value="KAK7503160.1"/>
    <property type="molecule type" value="Genomic_DNA"/>
</dbReference>
<accession>A0ABD0LV90</accession>
<protein>
    <submittedName>
        <fullName evidence="1">Uncharacterized protein</fullName>
    </submittedName>
</protein>